<dbReference type="GO" id="GO:0000155">
    <property type="term" value="F:phosphorelay sensor kinase activity"/>
    <property type="evidence" value="ECO:0007669"/>
    <property type="project" value="InterPro"/>
</dbReference>
<dbReference type="GO" id="GO:0046983">
    <property type="term" value="F:protein dimerization activity"/>
    <property type="evidence" value="ECO:0007669"/>
    <property type="project" value="InterPro"/>
</dbReference>
<organism evidence="6 7">
    <name type="scientific">Treponema bryantii</name>
    <dbReference type="NCBI Taxonomy" id="163"/>
    <lineage>
        <taxon>Bacteria</taxon>
        <taxon>Pseudomonadati</taxon>
        <taxon>Spirochaetota</taxon>
        <taxon>Spirochaetia</taxon>
        <taxon>Spirochaetales</taxon>
        <taxon>Treponemataceae</taxon>
        <taxon>Treponema</taxon>
    </lineage>
</organism>
<dbReference type="PANTHER" id="PTHR30146">
    <property type="entry name" value="LACI-RELATED TRANSCRIPTIONAL REPRESSOR"/>
    <property type="match status" value="1"/>
</dbReference>
<feature type="domain" description="Histidine kinase/HSP90-like ATPase" evidence="5">
    <location>
        <begin position="596"/>
        <end position="690"/>
    </location>
</feature>
<dbReference type="RefSeq" id="WP_074639993.1">
    <property type="nucleotide sequence ID" value="NZ_FOFU01000001.1"/>
</dbReference>
<dbReference type="OrthoDB" id="6231at2"/>
<dbReference type="CDD" id="cd06267">
    <property type="entry name" value="PBP1_LacI_sugar_binding-like"/>
    <property type="match status" value="1"/>
</dbReference>
<dbReference type="AlphaFoldDB" id="A0A1H9A0L1"/>
<feature type="coiled-coil region" evidence="4">
    <location>
        <begin position="458"/>
        <end position="485"/>
    </location>
</feature>
<keyword evidence="3" id="KW-0804">Transcription</keyword>
<evidence type="ECO:0000313" key="7">
    <source>
        <dbReference type="Proteomes" id="UP000182360"/>
    </source>
</evidence>
<evidence type="ECO:0000256" key="1">
    <source>
        <dbReference type="ARBA" id="ARBA00023015"/>
    </source>
</evidence>
<keyword evidence="1" id="KW-0805">Transcription regulation</keyword>
<accession>A0A1H9A0L1</accession>
<dbReference type="InterPro" id="IPR028082">
    <property type="entry name" value="Peripla_BP_I"/>
</dbReference>
<proteinExistence type="predicted"/>
<dbReference type="GO" id="GO:0016020">
    <property type="term" value="C:membrane"/>
    <property type="evidence" value="ECO:0007669"/>
    <property type="project" value="InterPro"/>
</dbReference>
<dbReference type="Gene3D" id="3.30.565.10">
    <property type="entry name" value="Histidine kinase-like ATPase, C-terminal domain"/>
    <property type="match status" value="1"/>
</dbReference>
<name>A0A1H9A0L1_9SPIR</name>
<dbReference type="Gene3D" id="1.20.5.1930">
    <property type="match status" value="1"/>
</dbReference>
<keyword evidence="4" id="KW-0175">Coiled coil</keyword>
<dbReference type="Pfam" id="PF13377">
    <property type="entry name" value="Peripla_BP_3"/>
    <property type="match status" value="1"/>
</dbReference>
<dbReference type="InterPro" id="IPR003594">
    <property type="entry name" value="HATPase_dom"/>
</dbReference>
<dbReference type="InterPro" id="IPR011712">
    <property type="entry name" value="Sig_transdc_His_kin_sub3_dim/P"/>
</dbReference>
<dbReference type="SMART" id="SM00387">
    <property type="entry name" value="HATPase_c"/>
    <property type="match status" value="1"/>
</dbReference>
<evidence type="ECO:0000313" key="6">
    <source>
        <dbReference type="EMBL" id="SEP70043.1"/>
    </source>
</evidence>
<sequence length="697" mass="79758">MRIGVVLNILDEEYQISVYKGIEQKAQSLGIELVCFQQENAKITEDEPVSRFPRKEYFDLDGIILVTSVITGNADFTTKNDVERIWGKIPVVSVGQKIEGIPSVLIETEDSMKQLVEHLILTHNYRKFLFISGAEDHPDAEEREQIFTKTMEAYKPWFSDLQYKLKRGYFTEVAAIRAMGEYMDEESKFPDVVVCANDNMAIGVYKYFKIHCNKPGFKECAVTGFDDIPQARFEIPSLTTVHQPLNEIGAKSLELMKEVLEGKNVPQEVFIESRVVYRKSCGCKGSKDDFATDEDQFRAMQANYVQSETLLRMVSHIGQDLNYGETFGALKYVVRQNLNELGMNNFAILRFSNGDLKSSHLKNMPVDPLFVRRSGNECYEFDREMKMPLGQFYRRFYDIDPHTKPAMILKFLIVGNEIIGCIFYEADENVLPYLSSIAINLAHGLNRMTMAEERRKHSEFLEREVNERTKELVEANNRRMEVEAEVLRISELERQRFSNDLHDDICQRLAGISMLCRSYSNQDTPVEKSQMLELAQLIGETLQTTRQYAHNSYPVELESLGMNHSLSNLCNSFAAQSGINCQYEWGMPKGVHFDKIQKLNIFRIIQEALHNILKHSKAKNVWVSVMPETRKTVIKVIDDGVGFVNEESGNSKGLGLNSMQYRANQIGASFVIKSNKPHGTCVQLSLSNKLLEDKNEK</sequence>
<protein>
    <submittedName>
        <fullName evidence="6">DNA-binding transcriptional regulator, LacI/PurR family</fullName>
    </submittedName>
</protein>
<dbReference type="InterPro" id="IPR046335">
    <property type="entry name" value="LacI/GalR-like_sensor"/>
</dbReference>
<evidence type="ECO:0000256" key="2">
    <source>
        <dbReference type="ARBA" id="ARBA00023125"/>
    </source>
</evidence>
<dbReference type="GO" id="GO:0000976">
    <property type="term" value="F:transcription cis-regulatory region binding"/>
    <property type="evidence" value="ECO:0007669"/>
    <property type="project" value="TreeGrafter"/>
</dbReference>
<reference evidence="6 7" key="1">
    <citation type="submission" date="2016-10" db="EMBL/GenBank/DDBJ databases">
        <authorList>
            <person name="de Groot N.N."/>
        </authorList>
    </citation>
    <scope>NUCLEOTIDE SEQUENCE [LARGE SCALE GENOMIC DNA]</scope>
    <source>
        <strain evidence="6 7">B25</strain>
    </source>
</reference>
<dbReference type="InterPro" id="IPR036890">
    <property type="entry name" value="HATPase_C_sf"/>
</dbReference>
<evidence type="ECO:0000259" key="5">
    <source>
        <dbReference type="SMART" id="SM00387"/>
    </source>
</evidence>
<dbReference type="Pfam" id="PF07730">
    <property type="entry name" value="HisKA_3"/>
    <property type="match status" value="1"/>
</dbReference>
<dbReference type="PANTHER" id="PTHR30146:SF24">
    <property type="entry name" value="XYLOSE OPERON REGULATORY PROTEIN"/>
    <property type="match status" value="1"/>
</dbReference>
<dbReference type="EMBL" id="FOFU01000001">
    <property type="protein sequence ID" value="SEP70043.1"/>
    <property type="molecule type" value="Genomic_DNA"/>
</dbReference>
<keyword evidence="2 6" id="KW-0238">DNA-binding</keyword>
<dbReference type="SUPFAM" id="SSF55874">
    <property type="entry name" value="ATPase domain of HSP90 chaperone/DNA topoisomerase II/histidine kinase"/>
    <property type="match status" value="1"/>
</dbReference>
<dbReference type="Gene3D" id="3.40.50.2300">
    <property type="match status" value="2"/>
</dbReference>
<dbReference type="STRING" id="163.SAMN04487775_10840"/>
<dbReference type="CDD" id="cd16917">
    <property type="entry name" value="HATPase_UhpB-NarQ-NarX-like"/>
    <property type="match status" value="1"/>
</dbReference>
<gene>
    <name evidence="6" type="ORF">SAMN04487977_101157</name>
</gene>
<evidence type="ECO:0000256" key="3">
    <source>
        <dbReference type="ARBA" id="ARBA00023163"/>
    </source>
</evidence>
<evidence type="ECO:0000256" key="4">
    <source>
        <dbReference type="SAM" id="Coils"/>
    </source>
</evidence>
<dbReference type="SUPFAM" id="SSF53822">
    <property type="entry name" value="Periplasmic binding protein-like I"/>
    <property type="match status" value="1"/>
</dbReference>
<dbReference type="Pfam" id="PF02518">
    <property type="entry name" value="HATPase_c"/>
    <property type="match status" value="1"/>
</dbReference>
<dbReference type="GO" id="GO:0003700">
    <property type="term" value="F:DNA-binding transcription factor activity"/>
    <property type="evidence" value="ECO:0007669"/>
    <property type="project" value="TreeGrafter"/>
</dbReference>
<keyword evidence="7" id="KW-1185">Reference proteome</keyword>
<dbReference type="Proteomes" id="UP000182360">
    <property type="component" value="Unassembled WGS sequence"/>
</dbReference>